<evidence type="ECO:0000256" key="1">
    <source>
        <dbReference type="ARBA" id="ARBA00007116"/>
    </source>
</evidence>
<evidence type="ECO:0000313" key="5">
    <source>
        <dbReference type="EMBL" id="GER53204.1"/>
    </source>
</evidence>
<organism evidence="5 6">
    <name type="scientific">Striga asiatica</name>
    <name type="common">Asiatic witchweed</name>
    <name type="synonym">Buchnera asiatica</name>
    <dbReference type="NCBI Taxonomy" id="4170"/>
    <lineage>
        <taxon>Eukaryota</taxon>
        <taxon>Viridiplantae</taxon>
        <taxon>Streptophyta</taxon>
        <taxon>Embryophyta</taxon>
        <taxon>Tracheophyta</taxon>
        <taxon>Spermatophyta</taxon>
        <taxon>Magnoliopsida</taxon>
        <taxon>eudicotyledons</taxon>
        <taxon>Gunneridae</taxon>
        <taxon>Pentapetalae</taxon>
        <taxon>asterids</taxon>
        <taxon>lamiids</taxon>
        <taxon>Lamiales</taxon>
        <taxon>Orobanchaceae</taxon>
        <taxon>Buchnereae</taxon>
        <taxon>Striga</taxon>
    </lineage>
</organism>
<dbReference type="GO" id="GO:0006412">
    <property type="term" value="P:translation"/>
    <property type="evidence" value="ECO:0007669"/>
    <property type="project" value="InterPro"/>
</dbReference>
<keyword evidence="2 5" id="KW-0689">Ribosomal protein</keyword>
<reference evidence="6" key="1">
    <citation type="journal article" date="2019" name="Curr. Biol.">
        <title>Genome Sequence of Striga asiatica Provides Insight into the Evolution of Plant Parasitism.</title>
        <authorList>
            <person name="Yoshida S."/>
            <person name="Kim S."/>
            <person name="Wafula E.K."/>
            <person name="Tanskanen J."/>
            <person name="Kim Y.M."/>
            <person name="Honaas L."/>
            <person name="Yang Z."/>
            <person name="Spallek T."/>
            <person name="Conn C.E."/>
            <person name="Ichihashi Y."/>
            <person name="Cheong K."/>
            <person name="Cui S."/>
            <person name="Der J.P."/>
            <person name="Gundlach H."/>
            <person name="Jiao Y."/>
            <person name="Hori C."/>
            <person name="Ishida J.K."/>
            <person name="Kasahara H."/>
            <person name="Kiba T."/>
            <person name="Kim M.S."/>
            <person name="Koo N."/>
            <person name="Laohavisit A."/>
            <person name="Lee Y.H."/>
            <person name="Lumba S."/>
            <person name="McCourt P."/>
            <person name="Mortimer J.C."/>
            <person name="Mutuku J.M."/>
            <person name="Nomura T."/>
            <person name="Sasaki-Sekimoto Y."/>
            <person name="Seto Y."/>
            <person name="Wang Y."/>
            <person name="Wakatake T."/>
            <person name="Sakakibara H."/>
            <person name="Demura T."/>
            <person name="Yamaguchi S."/>
            <person name="Yoneyama K."/>
            <person name="Manabe R.I."/>
            <person name="Nelson D.C."/>
            <person name="Schulman A.H."/>
            <person name="Timko M.P."/>
            <person name="dePamphilis C.W."/>
            <person name="Choi D."/>
            <person name="Shirasu K."/>
        </authorList>
    </citation>
    <scope>NUCLEOTIDE SEQUENCE [LARGE SCALE GENOMIC DNA]</scope>
    <source>
        <strain evidence="6">cv. UVA1</strain>
    </source>
</reference>
<feature type="compositionally biased region" description="Polar residues" evidence="4">
    <location>
        <begin position="287"/>
        <end position="298"/>
    </location>
</feature>
<dbReference type="AlphaFoldDB" id="A0A5A7RA30"/>
<keyword evidence="6" id="KW-1185">Reference proteome</keyword>
<protein>
    <submittedName>
        <fullName evidence="5">50S ribosomal protein L18</fullName>
    </submittedName>
</protein>
<proteinExistence type="inferred from homology"/>
<dbReference type="InterPro" id="IPR005484">
    <property type="entry name" value="Ribosomal_uL18_bac/plant/anim"/>
</dbReference>
<keyword evidence="3" id="KW-0687">Ribonucleoprotein</keyword>
<dbReference type="GO" id="GO:0005840">
    <property type="term" value="C:ribosome"/>
    <property type="evidence" value="ECO:0007669"/>
    <property type="project" value="UniProtKB-KW"/>
</dbReference>
<evidence type="ECO:0000256" key="2">
    <source>
        <dbReference type="ARBA" id="ARBA00022980"/>
    </source>
</evidence>
<dbReference type="InterPro" id="IPR057268">
    <property type="entry name" value="Ribosomal_L18"/>
</dbReference>
<dbReference type="PANTHER" id="PTHR12899:SF7">
    <property type="entry name" value="EXPRESSED PROTEIN"/>
    <property type="match status" value="1"/>
</dbReference>
<gene>
    <name evidence="5" type="ORF">STAS_30684</name>
</gene>
<dbReference type="SUPFAM" id="SSF53137">
    <property type="entry name" value="Translational machinery components"/>
    <property type="match status" value="1"/>
</dbReference>
<evidence type="ECO:0000313" key="6">
    <source>
        <dbReference type="Proteomes" id="UP000325081"/>
    </source>
</evidence>
<comment type="caution">
    <text evidence="5">The sequence shown here is derived from an EMBL/GenBank/DDBJ whole genome shotgun (WGS) entry which is preliminary data.</text>
</comment>
<dbReference type="GO" id="GO:1990904">
    <property type="term" value="C:ribonucleoprotein complex"/>
    <property type="evidence" value="ECO:0007669"/>
    <property type="project" value="UniProtKB-KW"/>
</dbReference>
<dbReference type="EMBL" id="BKCP01010514">
    <property type="protein sequence ID" value="GER53204.1"/>
    <property type="molecule type" value="Genomic_DNA"/>
</dbReference>
<evidence type="ECO:0000256" key="3">
    <source>
        <dbReference type="ARBA" id="ARBA00023274"/>
    </source>
</evidence>
<dbReference type="Gene3D" id="3.30.420.100">
    <property type="match status" value="1"/>
</dbReference>
<feature type="region of interest" description="Disordered" evidence="4">
    <location>
        <begin position="261"/>
        <end position="301"/>
    </location>
</feature>
<feature type="compositionally biased region" description="Basic and acidic residues" evidence="4">
    <location>
        <begin position="275"/>
        <end position="286"/>
    </location>
</feature>
<evidence type="ECO:0000256" key="4">
    <source>
        <dbReference type="SAM" id="MobiDB-lite"/>
    </source>
</evidence>
<dbReference type="OrthoDB" id="1932324at2759"/>
<dbReference type="Pfam" id="PF00861">
    <property type="entry name" value="Ribosomal_L18p"/>
    <property type="match status" value="1"/>
</dbReference>
<comment type="similarity">
    <text evidence="1">Belongs to the universal ribosomal protein uL18 family.</text>
</comment>
<sequence length="455" mass="51561">MHISDSRRGGGSVRDKLGYQYLGFGSGSFGGRTRSLLKRRTPELGQFQTGKQKLRLESVKFLGISSDDHSPLTSYVLLGRRFSPGPARSPVTFPYREMAFSLLLRRVNLLRPVTNSLLSSQCSKFFTSKSSPLPRYDRCHSINDRLHLSPLFLGVGKDDDMKDFKIEVVDDATWHVSSGLADAWRENDEKKALQTSCGFNNHDYDCIDDCEVTNPVDLNKSDLAFDEIEDMRIHGNLFYKIDKDSREYEEYKFDFHGRKSSRNDKYRKGRANSQAEEKTRKKDSPTEIKNTNKGSPKESSMGFYKEKASFGDSCVGKKQRTLTYNQMTAPYHEPFCLDIYISKASVRACVIHRATSKVVAVSHSISKDMKFDLGSTKNRNACTAVGRLLAQRALEDDIHNVVYTPRKGEKLEGKIGVVVKAIVDGRVNVKVKLKQKRFGWGKSVRLGIQDKRSFQ</sequence>
<dbReference type="GO" id="GO:0003735">
    <property type="term" value="F:structural constituent of ribosome"/>
    <property type="evidence" value="ECO:0007669"/>
    <property type="project" value="InterPro"/>
</dbReference>
<name>A0A5A7RA30_STRAF</name>
<accession>A0A5A7RA30</accession>
<dbReference type="GO" id="GO:0008097">
    <property type="term" value="F:5S rRNA binding"/>
    <property type="evidence" value="ECO:0007669"/>
    <property type="project" value="TreeGrafter"/>
</dbReference>
<dbReference type="CDD" id="cd00432">
    <property type="entry name" value="Ribosomal_L18_L5e"/>
    <property type="match status" value="1"/>
</dbReference>
<dbReference type="PANTHER" id="PTHR12899">
    <property type="entry name" value="39S RIBOSOMAL PROTEIN L18, MITOCHONDRIAL"/>
    <property type="match status" value="1"/>
</dbReference>
<dbReference type="Proteomes" id="UP000325081">
    <property type="component" value="Unassembled WGS sequence"/>
</dbReference>